<feature type="transmembrane region" description="Helical" evidence="7">
    <location>
        <begin position="12"/>
        <end position="35"/>
    </location>
</feature>
<organism evidence="9 10">
    <name type="scientific">Acidianus brierleyi</name>
    <dbReference type="NCBI Taxonomy" id="41673"/>
    <lineage>
        <taxon>Archaea</taxon>
        <taxon>Thermoproteota</taxon>
        <taxon>Thermoprotei</taxon>
        <taxon>Sulfolobales</taxon>
        <taxon>Sulfolobaceae</taxon>
        <taxon>Acidianus</taxon>
    </lineage>
</organism>
<keyword evidence="4 7" id="KW-0812">Transmembrane</keyword>
<evidence type="ECO:0000313" key="9">
    <source>
        <dbReference type="EMBL" id="AWR93310.1"/>
    </source>
</evidence>
<feature type="transmembrane region" description="Helical" evidence="7">
    <location>
        <begin position="782"/>
        <end position="803"/>
    </location>
</feature>
<dbReference type="Pfam" id="PF03176">
    <property type="entry name" value="MMPL"/>
    <property type="match status" value="2"/>
</dbReference>
<feature type="transmembrane region" description="Helical" evidence="7">
    <location>
        <begin position="1129"/>
        <end position="1155"/>
    </location>
</feature>
<evidence type="ECO:0000256" key="1">
    <source>
        <dbReference type="ARBA" id="ARBA00004651"/>
    </source>
</evidence>
<keyword evidence="10" id="KW-1185">Reference proteome</keyword>
<sequence length="1166" mass="130598">MFNGLAKFISKKWYVLLVVWVIVLIVAAPLSSLFFKSVSYSVTISIPGSTASKAENIVSNYFKLQGASSANGVLLLKGNASKYSLFLSNLTSYGNISLESFYTIEKSTLNASLSKIYPSALNLTKNFIKIANNETELYYNLSKNAEKLNSTIPKLENITNSTRLIESKFSEVKDNINTTTNEIEFLHNGMYKNLTSFEILKEGEVKVNSTAFNLTKLLFYPQVAFLKVWISVYDNESLPSYHNVAISNEIAYNYVSKELEEPEVKDFFNIFFKYWNSSYNYQKLSQFPENSSVPYIVADNSIYDASQIFFAQNSTTLNFVDFMLKYFNITNFNQENTFEDFTVNYVHTIYNVPISLAYTLYTTSPLDVVLNIYHEKTNISISLLKDILESNTTQQFSNISLTIILSKVNSTERQFIYQVFYNMSKTPYEFAVNYISYKANISPEIVGELANFTQPIQYINYISEKEANQTGLPVWFFTELIEDHNYSNLTAYLVAPKLAKLNYILERSNITAFNLALYLENATWEKTANISSLLIANFVNSTTLIHINNTKLYHTLYSMIYSNISLSTEINKLISQNTFPVELIQNITNGLFTNNYYIIAMKGNFTYKEAENFESYVENQTHLQPYLTGPKPVTHSLEGIANSAFSIAIPVGIALAIILAGIYFRSIVAAFAPLGTYLAAYLASSVLIWAIVVKILGITIDFLTPSQVLLLALGLGTDYVVFISSRYIEERKKGVSKDNAVEEAVKWGGRAVTITAFVVMLSFLFLYVYNVPFFSDTAIAEMLAVAVVWIASVTLFTSILAALGDKLFFPRKLSKREEKEGKGIRRAGLIVGVITAIVIISAVYAVTTPLTFNILDLLPPNQATEGVNLLSSQFTSDNVFPIYVVIPINSTFNESTYQYALSIYHQLSSIQGVTAVDSPVSPLGGVVSYNNLSEYNYTQYISHGYMLFLVNQKYQPFSDKAFNVVKNILSVIGNKGYVGGGPVDAFNILNFVNTDFAEIFLLITVTMYIILVIMTRSFSVAGVIIFTIMSAVAITLGLERLVFSSMGYSLFAIVPLFLVAIIIGIGMDYNIFLVARIHEELEKGNNMEKAVEITRSRIGKTIVFLGLIFAGTMGSLMLVNAAILQEIGFALAVAAILETSLLWYYLAPSLLILLYRKLKVKPKMLI</sequence>
<protein>
    <submittedName>
        <fullName evidence="9">Antibiotic transporter</fullName>
    </submittedName>
</protein>
<dbReference type="AlphaFoldDB" id="A0A2U9IBD3"/>
<feature type="transmembrane region" description="Helical" evidence="7">
    <location>
        <begin position="996"/>
        <end position="1013"/>
    </location>
</feature>
<dbReference type="InterPro" id="IPR000731">
    <property type="entry name" value="SSD"/>
</dbReference>
<dbReference type="PROSITE" id="PS50156">
    <property type="entry name" value="SSD"/>
    <property type="match status" value="1"/>
</dbReference>
<dbReference type="PANTHER" id="PTHR33406:SF6">
    <property type="entry name" value="MEMBRANE PROTEIN YDGH-RELATED"/>
    <property type="match status" value="1"/>
</dbReference>
<feature type="transmembrane region" description="Helical" evidence="7">
    <location>
        <begin position="708"/>
        <end position="728"/>
    </location>
</feature>
<evidence type="ECO:0000256" key="6">
    <source>
        <dbReference type="ARBA" id="ARBA00023136"/>
    </source>
</evidence>
<dbReference type="OrthoDB" id="42357at2157"/>
<evidence type="ECO:0000256" key="5">
    <source>
        <dbReference type="ARBA" id="ARBA00022989"/>
    </source>
</evidence>
<feature type="transmembrane region" description="Helical" evidence="7">
    <location>
        <begin position="1050"/>
        <end position="1075"/>
    </location>
</feature>
<dbReference type="Proteomes" id="UP000248044">
    <property type="component" value="Chromosome"/>
</dbReference>
<dbReference type="EMBL" id="CP029289">
    <property type="protein sequence ID" value="AWR93310.1"/>
    <property type="molecule type" value="Genomic_DNA"/>
</dbReference>
<feature type="transmembrane region" description="Helical" evidence="7">
    <location>
        <begin position="749"/>
        <end position="770"/>
    </location>
</feature>
<dbReference type="InterPro" id="IPR004869">
    <property type="entry name" value="MMPL_dom"/>
</dbReference>
<gene>
    <name evidence="9" type="ORF">DFR85_00500</name>
</gene>
<keyword evidence="3" id="KW-1003">Cell membrane</keyword>
<keyword evidence="6 7" id="KW-0472">Membrane</keyword>
<comment type="similarity">
    <text evidence="2">Belongs to the resistance-nodulation-cell division (RND) (TC 2.A.6) family. MmpL subfamily.</text>
</comment>
<dbReference type="KEGG" id="abri:DFR85_00500"/>
<accession>A0A2U9IBD3</accession>
<evidence type="ECO:0000313" key="10">
    <source>
        <dbReference type="Proteomes" id="UP000248044"/>
    </source>
</evidence>
<dbReference type="GeneID" id="36830590"/>
<evidence type="ECO:0000259" key="8">
    <source>
        <dbReference type="PROSITE" id="PS50156"/>
    </source>
</evidence>
<feature type="transmembrane region" description="Helical" evidence="7">
    <location>
        <begin position="644"/>
        <end position="664"/>
    </location>
</feature>
<dbReference type="SUPFAM" id="SSF82866">
    <property type="entry name" value="Multidrug efflux transporter AcrB transmembrane domain"/>
    <property type="match status" value="2"/>
</dbReference>
<feature type="transmembrane region" description="Helical" evidence="7">
    <location>
        <begin position="1102"/>
        <end position="1123"/>
    </location>
</feature>
<keyword evidence="5 7" id="KW-1133">Transmembrane helix</keyword>
<dbReference type="InterPro" id="IPR050545">
    <property type="entry name" value="Mycobact_MmpL"/>
</dbReference>
<evidence type="ECO:0000256" key="7">
    <source>
        <dbReference type="SAM" id="Phobius"/>
    </source>
</evidence>
<feature type="transmembrane region" description="Helical" evidence="7">
    <location>
        <begin position="676"/>
        <end position="696"/>
    </location>
</feature>
<evidence type="ECO:0000256" key="4">
    <source>
        <dbReference type="ARBA" id="ARBA00022692"/>
    </source>
</evidence>
<dbReference type="Gene3D" id="1.20.1640.10">
    <property type="entry name" value="Multidrug efflux transporter AcrB transmembrane domain"/>
    <property type="match status" value="2"/>
</dbReference>
<dbReference type="GO" id="GO:0005886">
    <property type="term" value="C:plasma membrane"/>
    <property type="evidence" value="ECO:0007669"/>
    <property type="project" value="UniProtKB-SubCell"/>
</dbReference>
<feature type="transmembrane region" description="Helical" evidence="7">
    <location>
        <begin position="824"/>
        <end position="846"/>
    </location>
</feature>
<comment type="subcellular location">
    <subcellularLocation>
        <location evidence="1">Cell membrane</location>
        <topology evidence="1">Multi-pass membrane protein</topology>
    </subcellularLocation>
</comment>
<dbReference type="PANTHER" id="PTHR33406">
    <property type="entry name" value="MEMBRANE PROTEIN MJ1562-RELATED"/>
    <property type="match status" value="1"/>
</dbReference>
<proteinExistence type="inferred from homology"/>
<feature type="transmembrane region" description="Helical" evidence="7">
    <location>
        <begin position="1020"/>
        <end position="1038"/>
    </location>
</feature>
<name>A0A2U9IBD3_9CREN</name>
<dbReference type="RefSeq" id="WP_110269194.1">
    <property type="nucleotide sequence ID" value="NZ_CP029289.2"/>
</dbReference>
<evidence type="ECO:0000256" key="3">
    <source>
        <dbReference type="ARBA" id="ARBA00022475"/>
    </source>
</evidence>
<evidence type="ECO:0000256" key="2">
    <source>
        <dbReference type="ARBA" id="ARBA00010157"/>
    </source>
</evidence>
<feature type="domain" description="SSD" evidence="8">
    <location>
        <begin position="692"/>
        <end position="802"/>
    </location>
</feature>
<reference evidence="9 10" key="1">
    <citation type="submission" date="2018-05" db="EMBL/GenBank/DDBJ databases">
        <title>Complete Genome Sequences of Extremely Thermoacidophilic, Metal-Mobilizing Type-Strain Members of the Archaeal Family Sulfolobaceae: Acidianus brierleyi DSM-1651T, Acidianus sulfidivorans DSM-18786T, Metallosphaera hakonensis DSM-7519T, and Metallosphaera prunae DSM-10039T.</title>
        <authorList>
            <person name="Counts J.A."/>
            <person name="Kelly R.M."/>
        </authorList>
    </citation>
    <scope>NUCLEOTIDE SEQUENCE [LARGE SCALE GENOMIC DNA]</scope>
    <source>
        <strain evidence="9 10">DSM 1651</strain>
    </source>
</reference>